<dbReference type="InterPro" id="IPR000551">
    <property type="entry name" value="MerR-type_HTH_dom"/>
</dbReference>
<dbReference type="Gene3D" id="1.10.1240.10">
    <property type="entry name" value="Methionine synthase domain"/>
    <property type="match status" value="1"/>
</dbReference>
<name>A0A841BF71_9PSEU</name>
<reference evidence="3 4" key="1">
    <citation type="submission" date="2020-08" db="EMBL/GenBank/DDBJ databases">
        <title>Sequencing the genomes of 1000 actinobacteria strains.</title>
        <authorList>
            <person name="Klenk H.-P."/>
        </authorList>
    </citation>
    <scope>NUCLEOTIDE SEQUENCE [LARGE SCALE GENOMIC DNA]</scope>
    <source>
        <strain evidence="3 4">DSM 45272</strain>
    </source>
</reference>
<dbReference type="Proteomes" id="UP000580861">
    <property type="component" value="Unassembled WGS sequence"/>
</dbReference>
<dbReference type="InterPro" id="IPR036724">
    <property type="entry name" value="Cobalamin-bd_sf"/>
</dbReference>
<evidence type="ECO:0000256" key="1">
    <source>
        <dbReference type="ARBA" id="ARBA00023125"/>
    </source>
</evidence>
<proteinExistence type="predicted"/>
<organism evidence="3 4">
    <name type="scientific">Amycolatopsis umgeniensis</name>
    <dbReference type="NCBI Taxonomy" id="336628"/>
    <lineage>
        <taxon>Bacteria</taxon>
        <taxon>Bacillati</taxon>
        <taxon>Actinomycetota</taxon>
        <taxon>Actinomycetes</taxon>
        <taxon>Pseudonocardiales</taxon>
        <taxon>Pseudonocardiaceae</taxon>
        <taxon>Amycolatopsis</taxon>
    </lineage>
</organism>
<keyword evidence="4" id="KW-1185">Reference proteome</keyword>
<dbReference type="EMBL" id="JACHMX010000001">
    <property type="protein sequence ID" value="MBB5857448.1"/>
    <property type="molecule type" value="Genomic_DNA"/>
</dbReference>
<dbReference type="PANTHER" id="PTHR30204:SF97">
    <property type="entry name" value="MERR FAMILY REGULATORY PROTEIN"/>
    <property type="match status" value="1"/>
</dbReference>
<comment type="caution">
    <text evidence="3">The sequence shown here is derived from an EMBL/GenBank/DDBJ whole genome shotgun (WGS) entry which is preliminary data.</text>
</comment>
<feature type="domain" description="HTH merR-type" evidence="2">
    <location>
        <begin position="11"/>
        <end position="80"/>
    </location>
</feature>
<protein>
    <submittedName>
        <fullName evidence="3">DNA-binding transcriptional MerR regulator</fullName>
    </submittedName>
</protein>
<dbReference type="Gene3D" id="1.10.1660.10">
    <property type="match status" value="1"/>
</dbReference>
<dbReference type="SMART" id="SM00422">
    <property type="entry name" value="HTH_MERR"/>
    <property type="match status" value="1"/>
</dbReference>
<dbReference type="InterPro" id="IPR036594">
    <property type="entry name" value="Meth_synthase_dom"/>
</dbReference>
<dbReference type="PANTHER" id="PTHR30204">
    <property type="entry name" value="REDOX-CYCLING DRUG-SENSING TRANSCRIPTIONAL ACTIVATOR SOXR"/>
    <property type="match status" value="1"/>
</dbReference>
<dbReference type="CDD" id="cd01104">
    <property type="entry name" value="HTH_MlrA-CarA"/>
    <property type="match status" value="1"/>
</dbReference>
<evidence type="ECO:0000313" key="3">
    <source>
        <dbReference type="EMBL" id="MBB5857448.1"/>
    </source>
</evidence>
<accession>A0A841BF71</accession>
<evidence type="ECO:0000313" key="4">
    <source>
        <dbReference type="Proteomes" id="UP000580861"/>
    </source>
</evidence>
<dbReference type="SUPFAM" id="SSF52242">
    <property type="entry name" value="Cobalamin (vitamin B12)-binding domain"/>
    <property type="match status" value="1"/>
</dbReference>
<dbReference type="GO" id="GO:0046872">
    <property type="term" value="F:metal ion binding"/>
    <property type="evidence" value="ECO:0007669"/>
    <property type="project" value="InterPro"/>
</dbReference>
<dbReference type="AlphaFoldDB" id="A0A841BF71"/>
<dbReference type="PROSITE" id="PS50937">
    <property type="entry name" value="HTH_MERR_2"/>
    <property type="match status" value="1"/>
</dbReference>
<dbReference type="SUPFAM" id="SSF46955">
    <property type="entry name" value="Putative DNA-binding domain"/>
    <property type="match status" value="1"/>
</dbReference>
<dbReference type="RefSeq" id="WP_184903580.1">
    <property type="nucleotide sequence ID" value="NZ_JACHMX010000001.1"/>
</dbReference>
<dbReference type="Gene3D" id="3.40.50.280">
    <property type="entry name" value="Cobalamin-binding domain"/>
    <property type="match status" value="1"/>
</dbReference>
<gene>
    <name evidence="3" type="ORF">HDA45_007535</name>
</gene>
<sequence length="290" mass="31941">MDVDEMSAAGSWTPGMVAGELGISPVTLRTWASRYGVGPSLRADGRHRRYSDADVRRLQHMRRLIDRGIRAREAAAAVFSGVDEALPDVSRDRRVGELEQASEGLEFSAIAALLDETLDAMGAARMWTEVLLPVLRNLDRRWLRGDVCFESEWALTTEVSFALQRYVSRFTGTRPDRTVLIACCPEERHSLPVEVLRASMAEVGIPAVYLGHMVPAETTAGMVDRLEPVLVVLWSMSPSTVDLLLCRRLQRRGFAVAVAGPGWEGLNVRGAPWVNDLASALDLTAERSKA</sequence>
<dbReference type="Pfam" id="PF13411">
    <property type="entry name" value="MerR_1"/>
    <property type="match status" value="1"/>
</dbReference>
<dbReference type="InterPro" id="IPR009061">
    <property type="entry name" value="DNA-bd_dom_put_sf"/>
</dbReference>
<dbReference type="GO" id="GO:0031419">
    <property type="term" value="F:cobalamin binding"/>
    <property type="evidence" value="ECO:0007669"/>
    <property type="project" value="InterPro"/>
</dbReference>
<evidence type="ECO:0000259" key="2">
    <source>
        <dbReference type="PROSITE" id="PS50937"/>
    </source>
</evidence>
<keyword evidence="1 3" id="KW-0238">DNA-binding</keyword>
<dbReference type="GO" id="GO:0003700">
    <property type="term" value="F:DNA-binding transcription factor activity"/>
    <property type="evidence" value="ECO:0007669"/>
    <property type="project" value="InterPro"/>
</dbReference>
<dbReference type="GO" id="GO:0003677">
    <property type="term" value="F:DNA binding"/>
    <property type="evidence" value="ECO:0007669"/>
    <property type="project" value="UniProtKB-KW"/>
</dbReference>
<dbReference type="InterPro" id="IPR047057">
    <property type="entry name" value="MerR_fam"/>
</dbReference>